<gene>
    <name evidence="2" type="ORF">F511_46070</name>
</gene>
<feature type="compositionally biased region" description="Polar residues" evidence="1">
    <location>
        <begin position="13"/>
        <end position="26"/>
    </location>
</feature>
<evidence type="ECO:0000256" key="1">
    <source>
        <dbReference type="SAM" id="MobiDB-lite"/>
    </source>
</evidence>
<dbReference type="Proteomes" id="UP000250235">
    <property type="component" value="Unassembled WGS sequence"/>
</dbReference>
<reference evidence="2 3" key="1">
    <citation type="journal article" date="2015" name="Proc. Natl. Acad. Sci. U.S.A.">
        <title>The resurrection genome of Boea hygrometrica: A blueprint for survival of dehydration.</title>
        <authorList>
            <person name="Xiao L."/>
            <person name="Yang G."/>
            <person name="Zhang L."/>
            <person name="Yang X."/>
            <person name="Zhao S."/>
            <person name="Ji Z."/>
            <person name="Zhou Q."/>
            <person name="Hu M."/>
            <person name="Wang Y."/>
            <person name="Chen M."/>
            <person name="Xu Y."/>
            <person name="Jin H."/>
            <person name="Xiao X."/>
            <person name="Hu G."/>
            <person name="Bao F."/>
            <person name="Hu Y."/>
            <person name="Wan P."/>
            <person name="Li L."/>
            <person name="Deng X."/>
            <person name="Kuang T."/>
            <person name="Xiang C."/>
            <person name="Zhu J.K."/>
            <person name="Oliver M.J."/>
            <person name="He Y."/>
        </authorList>
    </citation>
    <scope>NUCLEOTIDE SEQUENCE [LARGE SCALE GENOMIC DNA]</scope>
    <source>
        <strain evidence="3">cv. XS01</strain>
    </source>
</reference>
<accession>A0A2Z6ZUG5</accession>
<proteinExistence type="predicted"/>
<dbReference type="EMBL" id="KV083595">
    <property type="protein sequence ID" value="KZT76907.1"/>
    <property type="molecule type" value="Genomic_DNA"/>
</dbReference>
<feature type="region of interest" description="Disordered" evidence="1">
    <location>
        <begin position="130"/>
        <end position="164"/>
    </location>
</feature>
<evidence type="ECO:0000313" key="2">
    <source>
        <dbReference type="EMBL" id="KZT76907.1"/>
    </source>
</evidence>
<feature type="region of interest" description="Disordered" evidence="1">
    <location>
        <begin position="85"/>
        <end position="117"/>
    </location>
</feature>
<evidence type="ECO:0000313" key="3">
    <source>
        <dbReference type="Proteomes" id="UP000250235"/>
    </source>
</evidence>
<keyword evidence="3" id="KW-1185">Reference proteome</keyword>
<feature type="region of interest" description="Disordered" evidence="1">
    <location>
        <begin position="1"/>
        <end position="27"/>
    </location>
</feature>
<organism evidence="2 3">
    <name type="scientific">Dorcoceras hygrometricum</name>
    <dbReference type="NCBI Taxonomy" id="472368"/>
    <lineage>
        <taxon>Eukaryota</taxon>
        <taxon>Viridiplantae</taxon>
        <taxon>Streptophyta</taxon>
        <taxon>Embryophyta</taxon>
        <taxon>Tracheophyta</taxon>
        <taxon>Spermatophyta</taxon>
        <taxon>Magnoliopsida</taxon>
        <taxon>eudicotyledons</taxon>
        <taxon>Gunneridae</taxon>
        <taxon>Pentapetalae</taxon>
        <taxon>asterids</taxon>
        <taxon>lamiids</taxon>
        <taxon>Lamiales</taxon>
        <taxon>Gesneriaceae</taxon>
        <taxon>Didymocarpoideae</taxon>
        <taxon>Trichosporeae</taxon>
        <taxon>Loxocarpinae</taxon>
        <taxon>Dorcoceras</taxon>
    </lineage>
</organism>
<feature type="compositionally biased region" description="Basic residues" evidence="1">
    <location>
        <begin position="86"/>
        <end position="99"/>
    </location>
</feature>
<protein>
    <submittedName>
        <fullName evidence="2">Uncharacterized protein</fullName>
    </submittedName>
</protein>
<dbReference type="AlphaFoldDB" id="A0A2Z6ZUG5"/>
<sequence length="164" mass="17761">MDGAQQADHRAISSRNHAQSGAQPWRNNCARLLDRRPAIARRRRPAFGRCARPARNEVRAAACHGRPPCATSAHGVARAVACTMGRRARRRPSVSRGNRHFTVGGGRLRQSGPLPEGRLLRQPALEGLMRSERTDSPRQVGRNKFRRSEVAAAAAQSGGGSGGF</sequence>
<name>A0A2Z6ZUG5_9LAMI</name>